<evidence type="ECO:0000256" key="4">
    <source>
        <dbReference type="ARBA" id="ARBA00022679"/>
    </source>
</evidence>
<dbReference type="GO" id="GO:0004673">
    <property type="term" value="F:protein histidine kinase activity"/>
    <property type="evidence" value="ECO:0007669"/>
    <property type="project" value="UniProtKB-EC"/>
</dbReference>
<evidence type="ECO:0000256" key="7">
    <source>
        <dbReference type="ARBA" id="ARBA00022840"/>
    </source>
</evidence>
<dbReference type="EMBL" id="CP017768">
    <property type="protein sequence ID" value="AUB59998.1"/>
    <property type="molecule type" value="Genomic_DNA"/>
</dbReference>
<dbReference type="KEGG" id="msub:BK009_04470"/>
<dbReference type="InterPro" id="IPR005467">
    <property type="entry name" value="His_kinase_dom"/>
</dbReference>
<dbReference type="InterPro" id="IPR011495">
    <property type="entry name" value="Sig_transdc_His_kin_sub2_dim/P"/>
</dbReference>
<evidence type="ECO:0000256" key="6">
    <source>
        <dbReference type="ARBA" id="ARBA00022777"/>
    </source>
</evidence>
<dbReference type="PROSITE" id="PS50112">
    <property type="entry name" value="PAS"/>
    <property type="match status" value="2"/>
</dbReference>
<dbReference type="PROSITE" id="PS50113">
    <property type="entry name" value="PAC"/>
    <property type="match status" value="2"/>
</dbReference>
<dbReference type="RefSeq" id="WP_100909149.1">
    <property type="nucleotide sequence ID" value="NZ_CP017768.1"/>
</dbReference>
<comment type="catalytic activity">
    <reaction evidence="1">
        <text>ATP + protein L-histidine = ADP + protein N-phospho-L-histidine.</text>
        <dbReference type="EC" id="2.7.13.3"/>
    </reaction>
</comment>
<dbReference type="InterPro" id="IPR001610">
    <property type="entry name" value="PAC"/>
</dbReference>
<evidence type="ECO:0000256" key="3">
    <source>
        <dbReference type="ARBA" id="ARBA00022553"/>
    </source>
</evidence>
<dbReference type="EC" id="2.7.13.3" evidence="2"/>
<dbReference type="Pfam" id="PF02518">
    <property type="entry name" value="HATPase_c"/>
    <property type="match status" value="1"/>
</dbReference>
<dbReference type="SUPFAM" id="SSF55785">
    <property type="entry name" value="PYP-like sensor domain (PAS domain)"/>
    <property type="match status" value="2"/>
</dbReference>
<dbReference type="SUPFAM" id="SSF55874">
    <property type="entry name" value="ATPase domain of HSP90 chaperone/DNA topoisomerase II/histidine kinase"/>
    <property type="match status" value="1"/>
</dbReference>
<keyword evidence="4" id="KW-0808">Transferase</keyword>
<dbReference type="InterPro" id="IPR036890">
    <property type="entry name" value="HATPase_C_sf"/>
</dbReference>
<keyword evidence="8" id="KW-0843">Virulence</keyword>
<keyword evidence="13" id="KW-1185">Reference proteome</keyword>
<dbReference type="CDD" id="cd00130">
    <property type="entry name" value="PAS"/>
    <property type="match status" value="2"/>
</dbReference>
<keyword evidence="5" id="KW-0547">Nucleotide-binding</keyword>
<dbReference type="Pfam" id="PF07568">
    <property type="entry name" value="HisKA_2"/>
    <property type="match status" value="1"/>
</dbReference>
<feature type="domain" description="PAC" evidence="11">
    <location>
        <begin position="238"/>
        <end position="288"/>
    </location>
</feature>
<feature type="domain" description="PAS" evidence="10">
    <location>
        <begin position="161"/>
        <end position="236"/>
    </location>
</feature>
<organism evidence="12 13">
    <name type="scientific">Methanobacterium subterraneum</name>
    <dbReference type="NCBI Taxonomy" id="59277"/>
    <lineage>
        <taxon>Archaea</taxon>
        <taxon>Methanobacteriati</taxon>
        <taxon>Methanobacteriota</taxon>
        <taxon>Methanomada group</taxon>
        <taxon>Methanobacteria</taxon>
        <taxon>Methanobacteriales</taxon>
        <taxon>Methanobacteriaceae</taxon>
        <taxon>Methanobacterium</taxon>
    </lineage>
</organism>
<evidence type="ECO:0000259" key="11">
    <source>
        <dbReference type="PROSITE" id="PS50113"/>
    </source>
</evidence>
<dbReference type="PANTHER" id="PTHR41523">
    <property type="entry name" value="TWO-COMPONENT SYSTEM SENSOR PROTEIN"/>
    <property type="match status" value="1"/>
</dbReference>
<feature type="domain" description="PAS" evidence="10">
    <location>
        <begin position="35"/>
        <end position="94"/>
    </location>
</feature>
<dbReference type="PROSITE" id="PS01228">
    <property type="entry name" value="COF_1"/>
    <property type="match status" value="1"/>
</dbReference>
<proteinExistence type="predicted"/>
<evidence type="ECO:0000256" key="1">
    <source>
        <dbReference type="ARBA" id="ARBA00000085"/>
    </source>
</evidence>
<dbReference type="SMART" id="SM00086">
    <property type="entry name" value="PAC"/>
    <property type="match status" value="2"/>
</dbReference>
<feature type="domain" description="PAC" evidence="11">
    <location>
        <begin position="108"/>
        <end position="160"/>
    </location>
</feature>
<evidence type="ECO:0000256" key="8">
    <source>
        <dbReference type="ARBA" id="ARBA00023026"/>
    </source>
</evidence>
<dbReference type="SMART" id="SM00387">
    <property type="entry name" value="HATPase_c"/>
    <property type="match status" value="1"/>
</dbReference>
<evidence type="ECO:0000313" key="12">
    <source>
        <dbReference type="EMBL" id="AUB59998.1"/>
    </source>
</evidence>
<dbReference type="InterPro" id="IPR035965">
    <property type="entry name" value="PAS-like_dom_sf"/>
</dbReference>
<dbReference type="Proteomes" id="UP000232631">
    <property type="component" value="Chromosome"/>
</dbReference>
<evidence type="ECO:0000259" key="10">
    <source>
        <dbReference type="PROSITE" id="PS50112"/>
    </source>
</evidence>
<dbReference type="Pfam" id="PF13426">
    <property type="entry name" value="PAS_9"/>
    <property type="match status" value="2"/>
</dbReference>
<dbReference type="AlphaFoldDB" id="A0A2H4VPH3"/>
<evidence type="ECO:0000313" key="13">
    <source>
        <dbReference type="Proteomes" id="UP000232631"/>
    </source>
</evidence>
<protein>
    <recommendedName>
        <fullName evidence="2">histidine kinase</fullName>
        <ecNumber evidence="2">2.7.13.3</ecNumber>
    </recommendedName>
</protein>
<dbReference type="Gene3D" id="3.30.450.20">
    <property type="entry name" value="PAS domain"/>
    <property type="match status" value="2"/>
</dbReference>
<sequence length="494" mass="56029">MKEQELNQEKIHWELVEMGKELAHTKERLTETQSELNYLKSIVGHTEDAIVGLDLDGTILTWNPAAKVIYGYTESEVVGSSVSILIPPYNADEISLILAWIKSGERVTHYETLRRRKDGSIVNVSLSVSPIKDSAGKVIGASSIARDITTSKKMELELQESEEKFREVFNNANDAIVLHPIKPDGSPDNFIEVNDVACKRLGYNREELLGMNPRDINNEETIRQIPRRMEKIIRNGNNTFEAVNLTRDGVEIPVEVSAHIFNLRGEKMVLSILRDITRRKESEAQLLQSLNEKELLLKEIHHRVKNNLMVISSLLNLQSKYIKDKAALEVFRESQNRARSMALIHTMLYQSTDLKCINFGDYIAKLTSELFRTYITQDNIDLNLDVGEVLLDINTSIPLGLIVNELVSNSLKHAFPHGEKGEVTVRFHKVNDHFTFQVSDTGIGFPSDLDYQRTNSLGMRLVNTLTDQLDGEIELDTTRGTSFTINFSEEEYGE</sequence>
<feature type="domain" description="Histidine kinase" evidence="9">
    <location>
        <begin position="299"/>
        <end position="491"/>
    </location>
</feature>
<evidence type="ECO:0000256" key="5">
    <source>
        <dbReference type="ARBA" id="ARBA00022741"/>
    </source>
</evidence>
<dbReference type="InterPro" id="IPR000700">
    <property type="entry name" value="PAS-assoc_C"/>
</dbReference>
<dbReference type="SMART" id="SM00091">
    <property type="entry name" value="PAS"/>
    <property type="match status" value="2"/>
</dbReference>
<keyword evidence="3" id="KW-0597">Phosphoprotein</keyword>
<reference evidence="12 13" key="1">
    <citation type="submission" date="2016-10" db="EMBL/GenBank/DDBJ databases">
        <title>Comparative genomics between deep and shallow subseafloor isolates.</title>
        <authorList>
            <person name="Ishii S."/>
            <person name="Miller J.R."/>
            <person name="Sutton G."/>
            <person name="Suzuki S."/>
            <person name="Methe B."/>
            <person name="Inagaki F."/>
            <person name="Imachi H."/>
        </authorList>
    </citation>
    <scope>NUCLEOTIDE SEQUENCE [LARGE SCALE GENOMIC DNA]</scope>
    <source>
        <strain evidence="12 13">A8p</strain>
    </source>
</reference>
<accession>A0A2H4VPH3</accession>
<dbReference type="InterPro" id="IPR003594">
    <property type="entry name" value="HATPase_dom"/>
</dbReference>
<dbReference type="InterPro" id="IPR000014">
    <property type="entry name" value="PAS"/>
</dbReference>
<dbReference type="GeneID" id="35125715"/>
<evidence type="ECO:0000256" key="2">
    <source>
        <dbReference type="ARBA" id="ARBA00012438"/>
    </source>
</evidence>
<evidence type="ECO:0000259" key="9">
    <source>
        <dbReference type="PROSITE" id="PS50109"/>
    </source>
</evidence>
<keyword evidence="6" id="KW-0418">Kinase</keyword>
<dbReference type="GO" id="GO:0005524">
    <property type="term" value="F:ATP binding"/>
    <property type="evidence" value="ECO:0007669"/>
    <property type="project" value="UniProtKB-KW"/>
</dbReference>
<dbReference type="NCBIfam" id="TIGR00229">
    <property type="entry name" value="sensory_box"/>
    <property type="match status" value="2"/>
</dbReference>
<gene>
    <name evidence="12" type="ORF">BK009_04470</name>
</gene>
<name>A0A2H4VPH3_9EURY</name>
<dbReference type="PANTHER" id="PTHR41523:SF8">
    <property type="entry name" value="ETHYLENE RESPONSE SENSOR PROTEIN"/>
    <property type="match status" value="1"/>
</dbReference>
<dbReference type="PROSITE" id="PS50109">
    <property type="entry name" value="HIS_KIN"/>
    <property type="match status" value="1"/>
</dbReference>
<dbReference type="Gene3D" id="3.30.565.10">
    <property type="entry name" value="Histidine kinase-like ATPase, C-terminal domain"/>
    <property type="match status" value="1"/>
</dbReference>
<keyword evidence="7" id="KW-0067">ATP-binding</keyword>